<dbReference type="GO" id="GO:0005546">
    <property type="term" value="F:phosphatidylinositol-4,5-bisphosphate binding"/>
    <property type="evidence" value="ECO:0007669"/>
    <property type="project" value="TreeGrafter"/>
</dbReference>
<dbReference type="KEGG" id="gsh:117347480"/>
<dbReference type="RefSeq" id="XP_033774374.1">
    <property type="nucleotide sequence ID" value="XM_033918483.1"/>
</dbReference>
<proteinExistence type="inferred from homology"/>
<dbReference type="InParanoid" id="A0A6P8NTW3"/>
<dbReference type="FunCoup" id="A0A6P8NTW3">
    <property type="interactions" value="373"/>
</dbReference>
<sequence>MGSAFSTMAKSVISELNPNGDLIPVSSVTHSDRLKPLCLLWRRRLTLPLAWRKHKYRNTGFKLTDVMEAENPGDEIEILHSEPYKITDTVDGMVAASVAVPGQPIDIEIKGSAEISRSRSMVVNKNYVTQTTLESLKDKRRINMSHTLIKELKESEQNVYVITETIEAEQEGTINISGSLEGSLSCFFSKVGIKSKEDKKKSISIPKGSVLGFGVLLLKIQNGKWAVSYVPKAKEKTFQPDDAKMPGTSQEDFSLVKAEIQKQSSDLDLLSPVEAEDFLKAFIFLMKDPKTLTKVEARLEKSLYGSAGESSALLEPSISKLLDYLGILSTPMKTCKGLIHTVLLFLDALNELDEDGISMLVESAEKQNTEQHLTQVETLLAENFISSQVHDAAQISPKGDGSRQILEAHGRVPESWNLVVQTCAVALYAALYVLHRLSSFH</sequence>
<evidence type="ECO:0000256" key="3">
    <source>
        <dbReference type="ARBA" id="ARBA00023136"/>
    </source>
</evidence>
<dbReference type="Proteomes" id="UP000515159">
    <property type="component" value="Chromosome 13"/>
</dbReference>
<evidence type="ECO:0000313" key="6">
    <source>
        <dbReference type="RefSeq" id="XP_033774374.1"/>
    </source>
</evidence>
<dbReference type="OrthoDB" id="9944616at2759"/>
<feature type="domain" description="Gasdermin pore forming" evidence="4">
    <location>
        <begin position="5"/>
        <end position="240"/>
    </location>
</feature>
<evidence type="ECO:0000256" key="1">
    <source>
        <dbReference type="ARBA" id="ARBA00004308"/>
    </source>
</evidence>
<dbReference type="AlphaFoldDB" id="A0A6P8NTW3"/>
<dbReference type="InterPro" id="IPR040460">
    <property type="entry name" value="Gasdermin_pore"/>
</dbReference>
<gene>
    <name evidence="6" type="primary">LOC117347480</name>
</gene>
<dbReference type="GO" id="GO:0001786">
    <property type="term" value="F:phosphatidylserine binding"/>
    <property type="evidence" value="ECO:0007669"/>
    <property type="project" value="TreeGrafter"/>
</dbReference>
<keyword evidence="3" id="KW-0472">Membrane</keyword>
<evidence type="ECO:0000313" key="5">
    <source>
        <dbReference type="Proteomes" id="UP000515159"/>
    </source>
</evidence>
<dbReference type="GO" id="GO:0070273">
    <property type="term" value="F:phosphatidylinositol-4-phosphate binding"/>
    <property type="evidence" value="ECO:0007669"/>
    <property type="project" value="TreeGrafter"/>
</dbReference>
<name>A0A6P8NTW3_GEOSA</name>
<organism evidence="5 6">
    <name type="scientific">Geotrypetes seraphini</name>
    <name type="common">Gaboon caecilian</name>
    <name type="synonym">Caecilia seraphini</name>
    <dbReference type="NCBI Taxonomy" id="260995"/>
    <lineage>
        <taxon>Eukaryota</taxon>
        <taxon>Metazoa</taxon>
        <taxon>Chordata</taxon>
        <taxon>Craniata</taxon>
        <taxon>Vertebrata</taxon>
        <taxon>Euteleostomi</taxon>
        <taxon>Amphibia</taxon>
        <taxon>Gymnophiona</taxon>
        <taxon>Geotrypetes</taxon>
    </lineage>
</organism>
<dbReference type="GO" id="GO:0070269">
    <property type="term" value="P:pyroptotic inflammatory response"/>
    <property type="evidence" value="ECO:0007669"/>
    <property type="project" value="TreeGrafter"/>
</dbReference>
<dbReference type="GeneID" id="117347480"/>
<dbReference type="GO" id="GO:0012505">
    <property type="term" value="C:endomembrane system"/>
    <property type="evidence" value="ECO:0007669"/>
    <property type="project" value="UniProtKB-SubCell"/>
</dbReference>
<dbReference type="PANTHER" id="PTHR16399">
    <property type="entry name" value="GASDERMIN"/>
    <property type="match status" value="1"/>
</dbReference>
<dbReference type="GO" id="GO:0042742">
    <property type="term" value="P:defense response to bacterium"/>
    <property type="evidence" value="ECO:0007669"/>
    <property type="project" value="TreeGrafter"/>
</dbReference>
<accession>A0A6P8NTW3</accession>
<comment type="subcellular location">
    <subcellularLocation>
        <location evidence="1">Endomembrane system</location>
    </subcellularLocation>
</comment>
<dbReference type="Pfam" id="PF04598">
    <property type="entry name" value="Gasdermin"/>
    <property type="match status" value="1"/>
</dbReference>
<protein>
    <submittedName>
        <fullName evidence="6">Gasdermin-A3-like isoform X1</fullName>
    </submittedName>
</protein>
<evidence type="ECO:0000256" key="2">
    <source>
        <dbReference type="ARBA" id="ARBA00009279"/>
    </source>
</evidence>
<reference evidence="6" key="1">
    <citation type="submission" date="2025-08" db="UniProtKB">
        <authorList>
            <consortium name="RefSeq"/>
        </authorList>
    </citation>
    <scope>IDENTIFICATION</scope>
</reference>
<comment type="similarity">
    <text evidence="2">Belongs to the gasdermin family.</text>
</comment>
<dbReference type="InterPro" id="IPR007677">
    <property type="entry name" value="Gasdermin"/>
</dbReference>
<evidence type="ECO:0000259" key="4">
    <source>
        <dbReference type="Pfam" id="PF04598"/>
    </source>
</evidence>
<dbReference type="PANTHER" id="PTHR16399:SF18">
    <property type="entry name" value="GASDERMIN-A"/>
    <property type="match status" value="1"/>
</dbReference>
<keyword evidence="5" id="KW-1185">Reference proteome</keyword>